<accession>A0A0M9XB26</accession>
<dbReference type="PATRIC" id="fig|36816.3.peg.59"/>
<evidence type="ECO:0000313" key="2">
    <source>
        <dbReference type="Proteomes" id="UP000037773"/>
    </source>
</evidence>
<reference evidence="1 2" key="1">
    <citation type="submission" date="2015-07" db="EMBL/GenBank/DDBJ databases">
        <authorList>
            <person name="Noorani M."/>
        </authorList>
    </citation>
    <scope>NUCLEOTIDE SEQUENCE [LARGE SCALE GENOMIC DNA]</scope>
    <source>
        <strain evidence="1 2">NRRL B-24567</strain>
    </source>
</reference>
<keyword evidence="2" id="KW-1185">Reference proteome</keyword>
<proteinExistence type="predicted"/>
<dbReference type="EMBL" id="LGCN01000001">
    <property type="protein sequence ID" value="KOT46704.1"/>
    <property type="molecule type" value="Genomic_DNA"/>
</dbReference>
<gene>
    <name evidence="1" type="ORF">ADK41_00290</name>
</gene>
<sequence length="198" mass="20122">MAAMSLALARCAEAVARLLDGCGLLEPVRLCMSDRDVQAEVCASGPAASVSMARLAAATGSEAAGQADGRGDCVLTVDLEGDVVMVAAVDAPARGAVPGVRSTSTPAAAELLRTLASWAAALDQDLLHGAQLWVEDDGRDFTVRLLATATRGDDLERVAAAAGAGLQGIRTRRTDSGLDGRGSLPCGRLVHLAVVCLS</sequence>
<dbReference type="AlphaFoldDB" id="A0A0M9XB26"/>
<evidence type="ECO:0000313" key="1">
    <source>
        <dbReference type="EMBL" id="KOT46704.1"/>
    </source>
</evidence>
<organism evidence="1 2">
    <name type="scientific">Streptomyces caelestis</name>
    <dbReference type="NCBI Taxonomy" id="36816"/>
    <lineage>
        <taxon>Bacteria</taxon>
        <taxon>Bacillati</taxon>
        <taxon>Actinomycetota</taxon>
        <taxon>Actinomycetes</taxon>
        <taxon>Kitasatosporales</taxon>
        <taxon>Streptomycetaceae</taxon>
        <taxon>Streptomyces</taxon>
    </lineage>
</organism>
<name>A0A0M9XB26_9ACTN</name>
<dbReference type="Proteomes" id="UP000037773">
    <property type="component" value="Unassembled WGS sequence"/>
</dbReference>
<comment type="caution">
    <text evidence="1">The sequence shown here is derived from an EMBL/GenBank/DDBJ whole genome shotgun (WGS) entry which is preliminary data.</text>
</comment>
<protein>
    <submittedName>
        <fullName evidence="1">Uncharacterized protein</fullName>
    </submittedName>
</protein>